<name>A0A7G9RNJ6_9BURK</name>
<organism evidence="2 3">
    <name type="scientific">Diaphorobacter ruginosibacter</name>
    <dbReference type="NCBI Taxonomy" id="1715720"/>
    <lineage>
        <taxon>Bacteria</taxon>
        <taxon>Pseudomonadati</taxon>
        <taxon>Pseudomonadota</taxon>
        <taxon>Betaproteobacteria</taxon>
        <taxon>Burkholderiales</taxon>
        <taxon>Comamonadaceae</taxon>
        <taxon>Diaphorobacter</taxon>
    </lineage>
</organism>
<evidence type="ECO:0000313" key="2">
    <source>
        <dbReference type="EMBL" id="QNN57171.1"/>
    </source>
</evidence>
<dbReference type="EMBL" id="CP060714">
    <property type="protein sequence ID" value="QNN57171.1"/>
    <property type="molecule type" value="Genomic_DNA"/>
</dbReference>
<reference evidence="2 3" key="1">
    <citation type="submission" date="2020-08" db="EMBL/GenBank/DDBJ databases">
        <title>Genome sequence of Diaphorobacter ruginosibacter DSM 27467T.</title>
        <authorList>
            <person name="Hyun D.-W."/>
            <person name="Bae J.-W."/>
        </authorList>
    </citation>
    <scope>NUCLEOTIDE SEQUENCE [LARGE SCALE GENOMIC DNA]</scope>
    <source>
        <strain evidence="2 3">DSM 27467</strain>
    </source>
</reference>
<protein>
    <recommendedName>
        <fullName evidence="4">DUF4402 domain-containing protein</fullName>
    </recommendedName>
</protein>
<dbReference type="AlphaFoldDB" id="A0A7G9RNJ6"/>
<feature type="chain" id="PRO_5028889168" description="DUF4402 domain-containing protein" evidence="1">
    <location>
        <begin position="23"/>
        <end position="148"/>
    </location>
</feature>
<evidence type="ECO:0000256" key="1">
    <source>
        <dbReference type="SAM" id="SignalP"/>
    </source>
</evidence>
<evidence type="ECO:0000313" key="3">
    <source>
        <dbReference type="Proteomes" id="UP000515811"/>
    </source>
</evidence>
<keyword evidence="3" id="KW-1185">Reference proteome</keyword>
<feature type="signal peptide" evidence="1">
    <location>
        <begin position="1"/>
        <end position="22"/>
    </location>
</feature>
<keyword evidence="1" id="KW-0732">Signal</keyword>
<evidence type="ECO:0008006" key="4">
    <source>
        <dbReference type="Google" id="ProtNLM"/>
    </source>
</evidence>
<gene>
    <name evidence="2" type="ORF">H9K76_22360</name>
</gene>
<dbReference type="RefSeq" id="WP_187597436.1">
    <property type="nucleotide sequence ID" value="NZ_CP060714.1"/>
</dbReference>
<accession>A0A7G9RNJ6</accession>
<dbReference type="KEGG" id="drg:H9K76_22360"/>
<sequence>MRKTWPLGFFVVLSALAGHAIAGANTAQLNCKGRHAGQALTLIGDVPASIVEVDLKLSYGGQTIRLASPAATTSESTDFRHRIFRLEATLSGSNRLQLQAMPKSIRYKGSRGGGRLSASFDAVLKEAPEPFAIALKGVELRCTYAYEV</sequence>
<proteinExistence type="predicted"/>
<dbReference type="Proteomes" id="UP000515811">
    <property type="component" value="Chromosome"/>
</dbReference>